<feature type="transmembrane region" description="Helical" evidence="1">
    <location>
        <begin position="328"/>
        <end position="348"/>
    </location>
</feature>
<keyword evidence="1" id="KW-0472">Membrane</keyword>
<keyword evidence="1" id="KW-0812">Transmembrane</keyword>
<dbReference type="AlphaFoldDB" id="A0A158EY45"/>
<feature type="domain" description="Acyltransferase 3" evidence="2">
    <location>
        <begin position="15"/>
        <end position="346"/>
    </location>
</feature>
<dbReference type="InterPro" id="IPR050879">
    <property type="entry name" value="Acyltransferase_3"/>
</dbReference>
<dbReference type="GO" id="GO:0000271">
    <property type="term" value="P:polysaccharide biosynthetic process"/>
    <property type="evidence" value="ECO:0007669"/>
    <property type="project" value="TreeGrafter"/>
</dbReference>
<accession>A0A158EY45</accession>
<feature type="transmembrane region" description="Helical" evidence="1">
    <location>
        <begin position="12"/>
        <end position="31"/>
    </location>
</feature>
<dbReference type="GO" id="GO:0016020">
    <property type="term" value="C:membrane"/>
    <property type="evidence" value="ECO:0007669"/>
    <property type="project" value="TreeGrafter"/>
</dbReference>
<feature type="transmembrane region" description="Helical" evidence="1">
    <location>
        <begin position="210"/>
        <end position="229"/>
    </location>
</feature>
<feature type="transmembrane region" description="Helical" evidence="1">
    <location>
        <begin position="289"/>
        <end position="308"/>
    </location>
</feature>
<feature type="transmembrane region" description="Helical" evidence="1">
    <location>
        <begin position="46"/>
        <end position="68"/>
    </location>
</feature>
<keyword evidence="3" id="KW-0012">Acyltransferase</keyword>
<proteinExistence type="predicted"/>
<dbReference type="RefSeq" id="WP_082913229.1">
    <property type="nucleotide sequence ID" value="NZ_FCOK02000002.1"/>
</dbReference>
<dbReference type="GO" id="GO:0016747">
    <property type="term" value="F:acyltransferase activity, transferring groups other than amino-acyl groups"/>
    <property type="evidence" value="ECO:0007669"/>
    <property type="project" value="InterPro"/>
</dbReference>
<organism evidence="3 4">
    <name type="scientific">Caballeronia udeis</name>
    <dbReference type="NCBI Taxonomy" id="1232866"/>
    <lineage>
        <taxon>Bacteria</taxon>
        <taxon>Pseudomonadati</taxon>
        <taxon>Pseudomonadota</taxon>
        <taxon>Betaproteobacteria</taxon>
        <taxon>Burkholderiales</taxon>
        <taxon>Burkholderiaceae</taxon>
        <taxon>Caballeronia</taxon>
    </lineage>
</organism>
<dbReference type="InterPro" id="IPR002656">
    <property type="entry name" value="Acyl_transf_3_dom"/>
</dbReference>
<dbReference type="Proteomes" id="UP000054683">
    <property type="component" value="Unassembled WGS sequence"/>
</dbReference>
<feature type="transmembrane region" description="Helical" evidence="1">
    <location>
        <begin position="263"/>
        <end position="282"/>
    </location>
</feature>
<dbReference type="Pfam" id="PF01757">
    <property type="entry name" value="Acyl_transf_3"/>
    <property type="match status" value="1"/>
</dbReference>
<feature type="transmembrane region" description="Helical" evidence="1">
    <location>
        <begin position="241"/>
        <end position="257"/>
    </location>
</feature>
<gene>
    <name evidence="3" type="ORF">AWB69_00381</name>
</gene>
<sequence length="389" mass="43480">MSDPRTQQPNNPLGFIQAFRGVAALMVVLYHGSRFISPYGTGVGDLLFGAAGSMGVVLFFIVSGFIMVHTTARSDGSARYVVQFLIKRFSRVWPVYAVASVTFVFVVLNGTEFLRGHGHIRQLICTLLFVPTGDGVSPDFGFPVPSVGWTLNYEMYFYTVFALSMLFGRARWLVLATWLCVTLLLVPYLHGNVTLDTYTDYGFRHAYLKLMTSPIVWQFAAGVMIGLIYRSPIAIRDKAALNLLMFVSVSFVAWQYMSRFRLGHGVAEWGLSLIPAMLVFVLASKRLALLTPVALTYLGDISFSLYLWHPLVQEGLPIPFSSMGHGDLTNGFSFLFLTTAVSIVVAVMSHRLLERGLAEQVKKLLLRYLSDTCFAKRVRFSTTRPSRMR</sequence>
<reference evidence="3 4" key="1">
    <citation type="submission" date="2016-01" db="EMBL/GenBank/DDBJ databases">
        <authorList>
            <person name="Oliw E.H."/>
        </authorList>
    </citation>
    <scope>NUCLEOTIDE SEQUENCE [LARGE SCALE GENOMIC DNA]</scope>
    <source>
        <strain evidence="3">LMG 27134</strain>
    </source>
</reference>
<dbReference type="PANTHER" id="PTHR23028">
    <property type="entry name" value="ACETYLTRANSFERASE"/>
    <property type="match status" value="1"/>
</dbReference>
<evidence type="ECO:0000259" key="2">
    <source>
        <dbReference type="Pfam" id="PF01757"/>
    </source>
</evidence>
<feature type="transmembrane region" description="Helical" evidence="1">
    <location>
        <begin position="172"/>
        <end position="190"/>
    </location>
</feature>
<keyword evidence="1" id="KW-1133">Transmembrane helix</keyword>
<keyword evidence="3" id="KW-0808">Transferase</keyword>
<feature type="transmembrane region" description="Helical" evidence="1">
    <location>
        <begin position="147"/>
        <end position="167"/>
    </location>
</feature>
<protein>
    <submittedName>
        <fullName evidence="3">Acyltransferase 3</fullName>
    </submittedName>
</protein>
<feature type="transmembrane region" description="Helical" evidence="1">
    <location>
        <begin position="89"/>
        <end position="108"/>
    </location>
</feature>
<evidence type="ECO:0000256" key="1">
    <source>
        <dbReference type="SAM" id="Phobius"/>
    </source>
</evidence>
<dbReference type="OrthoDB" id="9814807at2"/>
<name>A0A158EY45_9BURK</name>
<evidence type="ECO:0000313" key="3">
    <source>
        <dbReference type="EMBL" id="SAL12462.1"/>
    </source>
</evidence>
<dbReference type="EMBL" id="FCOK02000002">
    <property type="protein sequence ID" value="SAL12462.1"/>
    <property type="molecule type" value="Genomic_DNA"/>
</dbReference>
<dbReference type="PANTHER" id="PTHR23028:SF131">
    <property type="entry name" value="BLR2367 PROTEIN"/>
    <property type="match status" value="1"/>
</dbReference>
<evidence type="ECO:0000313" key="4">
    <source>
        <dbReference type="Proteomes" id="UP000054683"/>
    </source>
</evidence>